<proteinExistence type="predicted"/>
<dbReference type="Pfam" id="PF00583">
    <property type="entry name" value="Acetyltransf_1"/>
    <property type="match status" value="1"/>
</dbReference>
<keyword evidence="3" id="KW-1185">Reference proteome</keyword>
<dbReference type="PANTHER" id="PTHR47542:SF2">
    <property type="entry name" value="ACYL-COA N-ACYLTRANSFERASES (NAT) SUPERFAMILY PROTEIN"/>
    <property type="match status" value="1"/>
</dbReference>
<dbReference type="PROSITE" id="PS51186">
    <property type="entry name" value="GNAT"/>
    <property type="match status" value="1"/>
</dbReference>
<dbReference type="InterPro" id="IPR016181">
    <property type="entry name" value="Acyl_CoA_acyltransferase"/>
</dbReference>
<feature type="domain" description="N-acetyltransferase" evidence="1">
    <location>
        <begin position="1"/>
        <end position="150"/>
    </location>
</feature>
<dbReference type="Proteomes" id="UP001162031">
    <property type="component" value="Unassembled WGS sequence"/>
</dbReference>
<protein>
    <recommendedName>
        <fullName evidence="1">N-acetyltransferase domain-containing protein</fullName>
    </recommendedName>
</protein>
<evidence type="ECO:0000259" key="1">
    <source>
        <dbReference type="PROSITE" id="PS51186"/>
    </source>
</evidence>
<organism evidence="2 3">
    <name type="scientific">Hyaloperonospora brassicae</name>
    <name type="common">Brassica downy mildew</name>
    <name type="synonym">Peronospora brassicae</name>
    <dbReference type="NCBI Taxonomy" id="162125"/>
    <lineage>
        <taxon>Eukaryota</taxon>
        <taxon>Sar</taxon>
        <taxon>Stramenopiles</taxon>
        <taxon>Oomycota</taxon>
        <taxon>Peronosporomycetes</taxon>
        <taxon>Peronosporales</taxon>
        <taxon>Peronosporaceae</taxon>
        <taxon>Hyaloperonospora</taxon>
    </lineage>
</organism>
<name>A0AAV0TLZ4_HYABA</name>
<dbReference type="GO" id="GO:0016747">
    <property type="term" value="F:acyltransferase activity, transferring groups other than amino-acyl groups"/>
    <property type="evidence" value="ECO:0007669"/>
    <property type="project" value="InterPro"/>
</dbReference>
<dbReference type="InterPro" id="IPR000182">
    <property type="entry name" value="GNAT_dom"/>
</dbReference>
<dbReference type="PANTHER" id="PTHR47542">
    <property type="entry name" value="ACYL-COA N-ACYLTRANSFERASES (NAT) SUPERFAMILY PROTEIN"/>
    <property type="match status" value="1"/>
</dbReference>
<comment type="caution">
    <text evidence="2">The sequence shown here is derived from an EMBL/GenBank/DDBJ whole genome shotgun (WGS) entry which is preliminary data.</text>
</comment>
<dbReference type="EMBL" id="CANTFL010000468">
    <property type="protein sequence ID" value="CAI5722942.1"/>
    <property type="molecule type" value="Genomic_DNA"/>
</dbReference>
<sequence>MELVKATKKTKAEWLAQTVRLEKKSFSKSDSLGQRLVEEAMKPHNTLFMAMDTSNAIVLGYVLFRRNGTEGHVDRIAVAEHHRRQGLARYLLQSAIATLRTNRATTFVLEVDTTNEGAIALYESHGFKRTSVRADYYKPGHDALLMELRL</sequence>
<gene>
    <name evidence="2" type="ORF">HBR001_LOCUS2993</name>
</gene>
<accession>A0AAV0TLZ4</accession>
<evidence type="ECO:0000313" key="3">
    <source>
        <dbReference type="Proteomes" id="UP001162031"/>
    </source>
</evidence>
<reference evidence="2" key="1">
    <citation type="submission" date="2022-12" db="EMBL/GenBank/DDBJ databases">
        <authorList>
            <person name="Webb A."/>
        </authorList>
    </citation>
    <scope>NUCLEOTIDE SEQUENCE</scope>
    <source>
        <strain evidence="2">Hp1</strain>
    </source>
</reference>
<dbReference type="AlphaFoldDB" id="A0AAV0TLZ4"/>
<dbReference type="SUPFAM" id="SSF55729">
    <property type="entry name" value="Acyl-CoA N-acyltransferases (Nat)"/>
    <property type="match status" value="1"/>
</dbReference>
<dbReference type="Gene3D" id="3.40.630.30">
    <property type="match status" value="1"/>
</dbReference>
<evidence type="ECO:0000313" key="2">
    <source>
        <dbReference type="EMBL" id="CAI5722942.1"/>
    </source>
</evidence>
<dbReference type="CDD" id="cd04301">
    <property type="entry name" value="NAT_SF"/>
    <property type="match status" value="1"/>
</dbReference>